<sequence>QLNASVSNTPSLNSTGSTSTATLSITTSPNVMSIKDYVNVIYDSIEKFCANTFKNVILKNDIDYFIQLTPSHTYVDGYIKCSCNSRIKMIFRTNTNSYQLSSYFKHIKRSRCRMMKKKQEQSNKLSEKIDDVSDNVAQNNDWHNIDNCSASDQEMLNDENDSFDIINNNYTTKKSYSPPRKRLSSLSSTSDIFFHYVIPMATLEEELLPILDNVSSYSGDAFYKLVKDYVGIVEGEILEIQCIKNIRILLRIPDVFSFFQMNSKDIISLKQRACIIDDDMSYVVRAGIRSNIEQFIELLKQFHESKSNNSNFPSQTTTSIAIKQSGQCICHQLNMNQENEGFQSKSFMNIFIRNILNNMERPSNNYHFDPMVSKFASALSILSGHNAYEFIRLNLPGALPSVTTLRNYNQSISLPLHECEFRFNSLKTYLDSIDSSYVFVSEDCTSVISSISYDSVNDCFIGFSSRLSNGLPSINQFRTNSYSELEQWFEDFDKSKLINAHLVEPLLTKTSSLVHSRPYIVSAYGTNNKVNSIEIFRKWIHMYNACKSKKINVVGFSSDCDPRYLKAMRLALGFFARVPNIELLTGDANLFNINIPRTWSFFFMRSNQAFLCMQDGVHLVTKIRNRLLSITATLRINGQDINVIHLLDLIENYSKIDHNLVKSDVRPHDRQNYSSCLKITSDDVLTLLNQTNTKATFVYLYILKLIILAYVKKDTDILNRLYYGWIVVFTYRMWWSSLRTEQNLSQVEKDNCFITKAAWISSEINIHCLTSIIILVSSGYLPAYALNVHLFSSQPCEATFRSARSLSGTFSSITNFSVFEFMNKIEKISILNKIKSTEESSNATCSIKFPVHHKNRRNESLTPTNNQNSPPITTADIEKIILKAYKKAESIMNELKLTETLKRNELNDIKKLSSFVFQELSERLIVDYSFVNDDDVEQNSDDEASDANDNTSECSDADYESNEMFFDNDNQNIHNVITSKETFQGMKIYEHVDPSKMHNYFTTLINNEKKFIHKQTAARLLTKTKNSLPSSRLSRVQQTNTQE</sequence>
<feature type="compositionally biased region" description="Polar residues" evidence="1">
    <location>
        <begin position="1"/>
        <end position="10"/>
    </location>
</feature>
<dbReference type="PANTHER" id="PTHR33173:SF2">
    <property type="entry name" value="MYND-TYPE DOMAIN-CONTAINING PROTEIN"/>
    <property type="match status" value="1"/>
</dbReference>
<accession>A0A818INT4</accession>
<evidence type="ECO:0000256" key="1">
    <source>
        <dbReference type="SAM" id="MobiDB-lite"/>
    </source>
</evidence>
<protein>
    <submittedName>
        <fullName evidence="2">Uncharacterized protein</fullName>
    </submittedName>
</protein>
<dbReference type="Proteomes" id="UP000663862">
    <property type="component" value="Unassembled WGS sequence"/>
</dbReference>
<feature type="region of interest" description="Disordered" evidence="1">
    <location>
        <begin position="936"/>
        <end position="956"/>
    </location>
</feature>
<comment type="caution">
    <text evidence="2">The sequence shown here is derived from an EMBL/GenBank/DDBJ whole genome shotgun (WGS) entry which is preliminary data.</text>
</comment>
<organism evidence="2 4">
    <name type="scientific">Rotaria socialis</name>
    <dbReference type="NCBI Taxonomy" id="392032"/>
    <lineage>
        <taxon>Eukaryota</taxon>
        <taxon>Metazoa</taxon>
        <taxon>Spiralia</taxon>
        <taxon>Gnathifera</taxon>
        <taxon>Rotifera</taxon>
        <taxon>Eurotatoria</taxon>
        <taxon>Bdelloidea</taxon>
        <taxon>Philodinida</taxon>
        <taxon>Philodinidae</taxon>
        <taxon>Rotaria</taxon>
    </lineage>
</organism>
<dbReference type="EMBL" id="CAJOBQ010004254">
    <property type="protein sequence ID" value="CAF4631529.1"/>
    <property type="molecule type" value="Genomic_DNA"/>
</dbReference>
<evidence type="ECO:0000313" key="2">
    <source>
        <dbReference type="EMBL" id="CAF3528121.1"/>
    </source>
</evidence>
<dbReference type="EMBL" id="CAJNYU010002275">
    <property type="protein sequence ID" value="CAF3528121.1"/>
    <property type="molecule type" value="Genomic_DNA"/>
</dbReference>
<gene>
    <name evidence="2" type="ORF">FME351_LOCUS18330</name>
    <name evidence="3" type="ORF">TSG867_LOCUS29631</name>
</gene>
<proteinExistence type="predicted"/>
<feature type="compositionally biased region" description="Acidic residues" evidence="1">
    <location>
        <begin position="936"/>
        <end position="946"/>
    </location>
</feature>
<dbReference type="AlphaFoldDB" id="A0A818INT4"/>
<name>A0A818INT4_9BILA</name>
<feature type="non-terminal residue" evidence="2">
    <location>
        <position position="1"/>
    </location>
</feature>
<feature type="compositionally biased region" description="Low complexity" evidence="1">
    <location>
        <begin position="11"/>
        <end position="21"/>
    </location>
</feature>
<dbReference type="PANTHER" id="PTHR33173">
    <property type="match status" value="1"/>
</dbReference>
<evidence type="ECO:0000313" key="3">
    <source>
        <dbReference type="EMBL" id="CAF4631529.1"/>
    </source>
</evidence>
<evidence type="ECO:0000313" key="4">
    <source>
        <dbReference type="Proteomes" id="UP000663869"/>
    </source>
</evidence>
<dbReference type="Proteomes" id="UP000663869">
    <property type="component" value="Unassembled WGS sequence"/>
</dbReference>
<feature type="region of interest" description="Disordered" evidence="1">
    <location>
        <begin position="1024"/>
        <end position="1043"/>
    </location>
</feature>
<feature type="region of interest" description="Disordered" evidence="1">
    <location>
        <begin position="1"/>
        <end position="21"/>
    </location>
</feature>
<reference evidence="2" key="1">
    <citation type="submission" date="2021-02" db="EMBL/GenBank/DDBJ databases">
        <authorList>
            <person name="Nowell W R."/>
        </authorList>
    </citation>
    <scope>NUCLEOTIDE SEQUENCE</scope>
</reference>